<evidence type="ECO:0000256" key="2">
    <source>
        <dbReference type="SAM" id="MobiDB-lite"/>
    </source>
</evidence>
<dbReference type="InterPro" id="IPR058637">
    <property type="entry name" value="YknX-like_C"/>
</dbReference>
<gene>
    <name evidence="5" type="ORF">FTUN_4090</name>
</gene>
<dbReference type="Pfam" id="PF25954">
    <property type="entry name" value="Beta-barrel_RND_2"/>
    <property type="match status" value="1"/>
</dbReference>
<sequence length="454" mass="48506">MTDWNRLGERGALAPRANGNEGGVERDGSSFTRGAHAPRSPRSVVLLVALLIPACAPKSETSGKSEEAKPVPVTVADARPATLRRTVPVVGTLNPYEDVTLAPKVGGRVLRVFKDVGDRVGPGEPLMELDEAEFRLTVEQARPAFEAELRKLKLTALPANDAVFEKHLPNVDAVREARANLKLAESDLERTQKAVDGGVGSRDVFDSVVNRVAVAQVRVQVAETETRVTLANARRLKAALEDAERRLADTRLTAPAPDEWAMWLKELGPTTTPLKYAVAQKMVSAGEMVQSTPVTNCYRLVIDHILKLGAAIPEKYAPDVTLGQAVEIRVEAHPGKVFAGIVARISPTTDAGNRTFGVVIGVRNGDGRLKAGGFATAEIVLRSDTITTVPADALVQFAGVNKVFVVNGDRARAVEVTIGTRDKDWVEVGGLPAGAKVITSGQSQLVDGSVIRVR</sequence>
<dbReference type="GO" id="GO:1990281">
    <property type="term" value="C:efflux pump complex"/>
    <property type="evidence" value="ECO:0007669"/>
    <property type="project" value="TreeGrafter"/>
</dbReference>
<feature type="domain" description="CusB-like beta-barrel" evidence="3">
    <location>
        <begin position="309"/>
        <end position="379"/>
    </location>
</feature>
<dbReference type="Gene3D" id="2.40.50.100">
    <property type="match status" value="1"/>
</dbReference>
<evidence type="ECO:0000313" key="6">
    <source>
        <dbReference type="Proteomes" id="UP000503447"/>
    </source>
</evidence>
<evidence type="ECO:0000259" key="3">
    <source>
        <dbReference type="Pfam" id="PF25954"/>
    </source>
</evidence>
<evidence type="ECO:0000256" key="1">
    <source>
        <dbReference type="ARBA" id="ARBA00009477"/>
    </source>
</evidence>
<dbReference type="InterPro" id="IPR006143">
    <property type="entry name" value="RND_pump_MFP"/>
</dbReference>
<dbReference type="EMBL" id="CP053452">
    <property type="protein sequence ID" value="QJW96533.1"/>
    <property type="molecule type" value="Genomic_DNA"/>
</dbReference>
<dbReference type="Proteomes" id="UP000503447">
    <property type="component" value="Chromosome"/>
</dbReference>
<evidence type="ECO:0000259" key="4">
    <source>
        <dbReference type="Pfam" id="PF25989"/>
    </source>
</evidence>
<name>A0A6M5YT87_9BACT</name>
<dbReference type="PANTHER" id="PTHR30469:SF15">
    <property type="entry name" value="HLYD FAMILY OF SECRETION PROTEINS"/>
    <property type="match status" value="1"/>
</dbReference>
<accession>A0A6M5YT87</accession>
<organism evidence="5 6">
    <name type="scientific">Frigoriglobus tundricola</name>
    <dbReference type="NCBI Taxonomy" id="2774151"/>
    <lineage>
        <taxon>Bacteria</taxon>
        <taxon>Pseudomonadati</taxon>
        <taxon>Planctomycetota</taxon>
        <taxon>Planctomycetia</taxon>
        <taxon>Gemmatales</taxon>
        <taxon>Gemmataceae</taxon>
        <taxon>Frigoriglobus</taxon>
    </lineage>
</organism>
<keyword evidence="6" id="KW-1185">Reference proteome</keyword>
<dbReference type="PANTHER" id="PTHR30469">
    <property type="entry name" value="MULTIDRUG RESISTANCE PROTEIN MDTA"/>
    <property type="match status" value="1"/>
</dbReference>
<dbReference type="Pfam" id="PF25989">
    <property type="entry name" value="YknX_C"/>
    <property type="match status" value="1"/>
</dbReference>
<feature type="region of interest" description="Disordered" evidence="2">
    <location>
        <begin position="1"/>
        <end position="37"/>
    </location>
</feature>
<evidence type="ECO:0000313" key="5">
    <source>
        <dbReference type="EMBL" id="QJW96533.1"/>
    </source>
</evidence>
<dbReference type="InterPro" id="IPR058792">
    <property type="entry name" value="Beta-barrel_RND_2"/>
</dbReference>
<dbReference type="Gene3D" id="2.40.30.170">
    <property type="match status" value="1"/>
</dbReference>
<protein>
    <submittedName>
        <fullName evidence="5">Uncharacterized protein</fullName>
    </submittedName>
</protein>
<dbReference type="KEGG" id="ftj:FTUN_4090"/>
<proteinExistence type="inferred from homology"/>
<dbReference type="Gene3D" id="2.40.420.20">
    <property type="match status" value="1"/>
</dbReference>
<dbReference type="NCBIfam" id="TIGR01730">
    <property type="entry name" value="RND_mfp"/>
    <property type="match status" value="1"/>
</dbReference>
<dbReference type="SUPFAM" id="SSF111369">
    <property type="entry name" value="HlyD-like secretion proteins"/>
    <property type="match status" value="1"/>
</dbReference>
<reference evidence="6" key="1">
    <citation type="submission" date="2020-05" db="EMBL/GenBank/DDBJ databases">
        <title>Frigoriglobus tundricola gen. nov., sp. nov., a psychrotolerant cellulolytic planctomycete of the family Gemmataceae with two divergent copies of 16S rRNA gene.</title>
        <authorList>
            <person name="Kulichevskaya I.S."/>
            <person name="Ivanova A.A."/>
            <person name="Naumoff D.G."/>
            <person name="Beletsky A.V."/>
            <person name="Rijpstra W.I.C."/>
            <person name="Sinninghe Damste J.S."/>
            <person name="Mardanov A.V."/>
            <person name="Ravin N.V."/>
            <person name="Dedysh S.N."/>
        </authorList>
    </citation>
    <scope>NUCLEOTIDE SEQUENCE [LARGE SCALE GENOMIC DNA]</scope>
    <source>
        <strain evidence="6">PL17</strain>
    </source>
</reference>
<feature type="domain" description="YknX-like C-terminal permuted SH3-like" evidence="4">
    <location>
        <begin position="387"/>
        <end position="452"/>
    </location>
</feature>
<dbReference type="AlphaFoldDB" id="A0A6M5YT87"/>
<comment type="similarity">
    <text evidence="1">Belongs to the membrane fusion protein (MFP) (TC 8.A.1) family.</text>
</comment>
<dbReference type="GO" id="GO:0015562">
    <property type="term" value="F:efflux transmembrane transporter activity"/>
    <property type="evidence" value="ECO:0007669"/>
    <property type="project" value="TreeGrafter"/>
</dbReference>
<dbReference type="Gene3D" id="1.10.287.470">
    <property type="entry name" value="Helix hairpin bin"/>
    <property type="match status" value="1"/>
</dbReference>